<proteinExistence type="predicted"/>
<dbReference type="AlphaFoldDB" id="I0JZ20"/>
<name>I0JZ20_METFB</name>
<protein>
    <submittedName>
        <fullName evidence="1">Uncharacterized protein</fullName>
    </submittedName>
</protein>
<gene>
    <name evidence="1" type="ORF">MFUM_700038</name>
</gene>
<accession>I0JZ20</accession>
<comment type="caution">
    <text evidence="1">The sequence shown here is derived from an EMBL/GenBank/DDBJ whole genome shotgun (WGS) entry which is preliminary data.</text>
</comment>
<sequence length="59" mass="6543">MMILTSISDPTNVLNAAFAREFMLYTLVLSQNAPSSISPFRCLIEWDNGKESGNSLLSF</sequence>
<dbReference type="Proteomes" id="UP000004837">
    <property type="component" value="Unassembled WGS sequence"/>
</dbReference>
<evidence type="ECO:0000313" key="1">
    <source>
        <dbReference type="EMBL" id="CCG92489.1"/>
    </source>
</evidence>
<dbReference type="InParanoid" id="I0JZ20"/>
<dbReference type="EMBL" id="CAHT01000078">
    <property type="protein sequence ID" value="CCG92489.1"/>
    <property type="molecule type" value="Genomic_DNA"/>
</dbReference>
<evidence type="ECO:0000313" key="2">
    <source>
        <dbReference type="Proteomes" id="UP000004837"/>
    </source>
</evidence>
<organism evidence="1 2">
    <name type="scientific">Methylacidiphilum fumariolicum (strain SolV)</name>
    <dbReference type="NCBI Taxonomy" id="1156937"/>
    <lineage>
        <taxon>Bacteria</taxon>
        <taxon>Pseudomonadati</taxon>
        <taxon>Verrucomicrobiota</taxon>
        <taxon>Methylacidiphilae</taxon>
        <taxon>Methylacidiphilales</taxon>
        <taxon>Methylacidiphilaceae</taxon>
        <taxon>Methylacidiphilum (ex Ratnadevi et al. 2023)</taxon>
    </lineage>
</organism>
<reference evidence="1 2" key="1">
    <citation type="journal article" date="2012" name="J. Bacteriol.">
        <title>Draft Genome Sequence of the Volcano-Inhabiting Thermoacidophilic Methanotroph Methylacidiphilum fumariolicum Strain SolV.</title>
        <authorList>
            <person name="Khadem A.F."/>
            <person name="Wieczorek A.S."/>
            <person name="Pol A."/>
            <person name="Vuilleumier S."/>
            <person name="Harhangi H.R."/>
            <person name="Dunfield P.F."/>
            <person name="Kalyuzhnaya M.G."/>
            <person name="Murrell J.C."/>
            <person name="Francoijs K.-J."/>
            <person name="Stunnenberg H.G."/>
            <person name="Stein L.Y."/>
            <person name="DiSpirito A.A."/>
            <person name="Semrau J.D."/>
            <person name="Lajus A."/>
            <person name="Medigue C."/>
            <person name="Klotz M.G."/>
            <person name="Jetten M.S.M."/>
            <person name="Op den Camp H.J.M."/>
        </authorList>
    </citation>
    <scope>NUCLEOTIDE SEQUENCE [LARGE SCALE GENOMIC DNA]</scope>
    <source>
        <strain evidence="1 2">SolV</strain>
    </source>
</reference>